<dbReference type="GO" id="GO:0004803">
    <property type="term" value="F:transposase activity"/>
    <property type="evidence" value="ECO:0007669"/>
    <property type="project" value="InterPro"/>
</dbReference>
<dbReference type="InterPro" id="IPR002559">
    <property type="entry name" value="Transposase_11"/>
</dbReference>
<dbReference type="Pfam" id="PF01609">
    <property type="entry name" value="DDE_Tnp_1"/>
    <property type="match status" value="1"/>
</dbReference>
<keyword evidence="3" id="KW-1185">Reference proteome</keyword>
<evidence type="ECO:0000259" key="1">
    <source>
        <dbReference type="Pfam" id="PF01609"/>
    </source>
</evidence>
<evidence type="ECO:0000313" key="2">
    <source>
        <dbReference type="EMBL" id="QHT67299.1"/>
    </source>
</evidence>
<sequence length="73" mass="8712">MPVNFRLYDKASSKTKNDYFQEMLKELLSWGLQPKTVTGDSWYASTTNFKFLRNQELSFLFGIEKLYHFYAAR</sequence>
<dbReference type="AlphaFoldDB" id="A0A6C0GH84"/>
<proteinExistence type="predicted"/>
<reference evidence="2 3" key="1">
    <citation type="submission" date="2020-01" db="EMBL/GenBank/DDBJ databases">
        <authorList>
            <person name="Kim M.K."/>
        </authorList>
    </citation>
    <scope>NUCLEOTIDE SEQUENCE [LARGE SCALE GENOMIC DNA]</scope>
    <source>
        <strain evidence="2 3">172606-1</strain>
    </source>
</reference>
<feature type="domain" description="Transposase IS4-like" evidence="1">
    <location>
        <begin position="11"/>
        <end position="66"/>
    </location>
</feature>
<dbReference type="GO" id="GO:0003677">
    <property type="term" value="F:DNA binding"/>
    <property type="evidence" value="ECO:0007669"/>
    <property type="project" value="InterPro"/>
</dbReference>
<dbReference type="Proteomes" id="UP000480178">
    <property type="component" value="Chromosome"/>
</dbReference>
<protein>
    <submittedName>
        <fullName evidence="2">Transposase</fullName>
    </submittedName>
</protein>
<organism evidence="2 3">
    <name type="scientific">Rhodocytophaga rosea</name>
    <dbReference type="NCBI Taxonomy" id="2704465"/>
    <lineage>
        <taxon>Bacteria</taxon>
        <taxon>Pseudomonadati</taxon>
        <taxon>Bacteroidota</taxon>
        <taxon>Cytophagia</taxon>
        <taxon>Cytophagales</taxon>
        <taxon>Rhodocytophagaceae</taxon>
        <taxon>Rhodocytophaga</taxon>
    </lineage>
</organism>
<dbReference type="KEGG" id="rhoz:GXP67_11965"/>
<gene>
    <name evidence="2" type="ORF">GXP67_11965</name>
</gene>
<name>A0A6C0GH84_9BACT</name>
<evidence type="ECO:0000313" key="3">
    <source>
        <dbReference type="Proteomes" id="UP000480178"/>
    </source>
</evidence>
<dbReference type="RefSeq" id="WP_162443337.1">
    <property type="nucleotide sequence ID" value="NZ_CP048222.1"/>
</dbReference>
<dbReference type="GO" id="GO:0006313">
    <property type="term" value="P:DNA transposition"/>
    <property type="evidence" value="ECO:0007669"/>
    <property type="project" value="InterPro"/>
</dbReference>
<accession>A0A6C0GH84</accession>
<dbReference type="EMBL" id="CP048222">
    <property type="protein sequence ID" value="QHT67299.1"/>
    <property type="molecule type" value="Genomic_DNA"/>
</dbReference>